<dbReference type="InterPro" id="IPR000863">
    <property type="entry name" value="Sulfotransferase_dom"/>
</dbReference>
<reference evidence="5" key="2">
    <citation type="submission" date="2018-05" db="EMBL/GenBank/DDBJ databases">
        <title>OpunRS2 (Oryza punctata Reference Sequence Version 2).</title>
        <authorList>
            <person name="Zhang J."/>
            <person name="Kudrna D."/>
            <person name="Lee S."/>
            <person name="Talag J."/>
            <person name="Welchert J."/>
            <person name="Wing R.A."/>
        </authorList>
    </citation>
    <scope>NUCLEOTIDE SEQUENCE [LARGE SCALE GENOMIC DNA]</scope>
</reference>
<organism evidence="5">
    <name type="scientific">Oryza punctata</name>
    <name type="common">Red rice</name>
    <dbReference type="NCBI Taxonomy" id="4537"/>
    <lineage>
        <taxon>Eukaryota</taxon>
        <taxon>Viridiplantae</taxon>
        <taxon>Streptophyta</taxon>
        <taxon>Embryophyta</taxon>
        <taxon>Tracheophyta</taxon>
        <taxon>Spermatophyta</taxon>
        <taxon>Magnoliopsida</taxon>
        <taxon>Liliopsida</taxon>
        <taxon>Poales</taxon>
        <taxon>Poaceae</taxon>
        <taxon>BOP clade</taxon>
        <taxon>Oryzoideae</taxon>
        <taxon>Oryzeae</taxon>
        <taxon>Oryzinae</taxon>
        <taxon>Oryza</taxon>
    </lineage>
</organism>
<evidence type="ECO:0000256" key="2">
    <source>
        <dbReference type="ARBA" id="ARBA00022679"/>
    </source>
</evidence>
<accession>A0A0E0LTG7</accession>
<dbReference type="EC" id="2.8.2.-" evidence="3"/>
<dbReference type="PANTHER" id="PTHR11783">
    <property type="entry name" value="SULFOTRANSFERASE SULT"/>
    <property type="match status" value="1"/>
</dbReference>
<evidence type="ECO:0000313" key="6">
    <source>
        <dbReference type="Proteomes" id="UP000026962"/>
    </source>
</evidence>
<dbReference type="SUPFAM" id="SSF52540">
    <property type="entry name" value="P-loop containing nucleoside triphosphate hydrolases"/>
    <property type="match status" value="1"/>
</dbReference>
<sequence>MSSTAKLAGLLRDEQGPVAFKDAVDEEAVPLQPPTEHDDAISAMPAAGRCKNMQLRCYRGFWVLEDWARGVVAVHRSFAPRPNDVIVASLQKSGTTWLKALTFATMARGVWPPSSQDHPLRRHNPHLCVPSLEVLFSLGRDALLDMLPSPRLLSTHMPLSLLPPPTPATAGCKIVYIWRDQKDRAVSFWHFMKRIHPDLTFSEVYEDFCNGICMSGPVWDNILEFWKASNAEPTRVLFLTYEKVLQDPCDAVKKLAQFLGQPFSGAEEEAGVVTEIADLCSIDNLRNQKANKYGSFGGDVKISHESFFRKGMAGDWTNHMTLEMAERLDSILREKLDGSGLIV</sequence>
<evidence type="ECO:0000259" key="4">
    <source>
        <dbReference type="Pfam" id="PF00685"/>
    </source>
</evidence>
<dbReference type="eggNOG" id="KOG1584">
    <property type="taxonomic scope" value="Eukaryota"/>
</dbReference>
<dbReference type="HOGENOM" id="CLU_027239_0_1_1"/>
<dbReference type="Gramene" id="OPUNC08G08910.1">
    <property type="protein sequence ID" value="OPUNC08G08910.1"/>
    <property type="gene ID" value="OPUNC08G08910"/>
</dbReference>
<comment type="similarity">
    <text evidence="1 3">Belongs to the sulfotransferase 1 family.</text>
</comment>
<name>A0A0E0LTG7_ORYPU</name>
<dbReference type="Proteomes" id="UP000026962">
    <property type="component" value="Chromosome 8"/>
</dbReference>
<keyword evidence="6" id="KW-1185">Reference proteome</keyword>
<feature type="domain" description="Sulfotransferase" evidence="4">
    <location>
        <begin position="82"/>
        <end position="340"/>
    </location>
</feature>
<proteinExistence type="inferred from homology"/>
<evidence type="ECO:0000313" key="5">
    <source>
        <dbReference type="EnsemblPlants" id="OPUNC08G08910.1"/>
    </source>
</evidence>
<dbReference type="AlphaFoldDB" id="A0A0E0LTG7"/>
<dbReference type="Pfam" id="PF00685">
    <property type="entry name" value="Sulfotransfer_1"/>
    <property type="match status" value="1"/>
</dbReference>
<keyword evidence="2 3" id="KW-0808">Transferase</keyword>
<evidence type="ECO:0000256" key="3">
    <source>
        <dbReference type="RuleBase" id="RU361155"/>
    </source>
</evidence>
<dbReference type="GO" id="GO:0008146">
    <property type="term" value="F:sulfotransferase activity"/>
    <property type="evidence" value="ECO:0007669"/>
    <property type="project" value="InterPro"/>
</dbReference>
<dbReference type="OMA" id="NNMQFRC"/>
<reference evidence="5" key="1">
    <citation type="submission" date="2015-04" db="UniProtKB">
        <authorList>
            <consortium name="EnsemblPlants"/>
        </authorList>
    </citation>
    <scope>IDENTIFICATION</scope>
</reference>
<evidence type="ECO:0000256" key="1">
    <source>
        <dbReference type="ARBA" id="ARBA00005771"/>
    </source>
</evidence>
<dbReference type="EnsemblPlants" id="OPUNC08G08910.1">
    <property type="protein sequence ID" value="OPUNC08G08910.1"/>
    <property type="gene ID" value="OPUNC08G08910"/>
</dbReference>
<dbReference type="Gene3D" id="3.40.50.300">
    <property type="entry name" value="P-loop containing nucleotide triphosphate hydrolases"/>
    <property type="match status" value="1"/>
</dbReference>
<protein>
    <recommendedName>
        <fullName evidence="3">Sulfotransferase</fullName>
        <ecNumber evidence="3">2.8.2.-</ecNumber>
    </recommendedName>
</protein>
<dbReference type="InterPro" id="IPR027417">
    <property type="entry name" value="P-loop_NTPase"/>
</dbReference>